<comment type="caution">
    <text evidence="1">The sequence shown here is derived from an EMBL/GenBank/DDBJ whole genome shotgun (WGS) entry which is preliminary data.</text>
</comment>
<keyword evidence="2" id="KW-1185">Reference proteome</keyword>
<evidence type="ECO:0000313" key="1">
    <source>
        <dbReference type="EMBL" id="EXI64158.1"/>
    </source>
</evidence>
<evidence type="ECO:0000313" key="2">
    <source>
        <dbReference type="Proteomes" id="UP000020218"/>
    </source>
</evidence>
<proteinExistence type="predicted"/>
<accession>A0A011M3I2</accession>
<protein>
    <submittedName>
        <fullName evidence="1">Uncharacterized protein</fullName>
    </submittedName>
</protein>
<name>A0A011M3I2_9PROT</name>
<dbReference type="Proteomes" id="UP000020218">
    <property type="component" value="Unassembled WGS sequence"/>
</dbReference>
<sequence>MQQEDDAHQRDDERLLEQRSLERVDGAVDQLGTVIDRLHRHSCRQPGGDLPDAGLQVVDHFERVLAMAGHRDAGYHLALAVQLGQPAPLIGHDLDAGDVADQHRRAALALDDQRLDVAAAAQVAPAAHHVLGLGHFDDAAADVAVRVADHLRDLHQRDAVGTQLDRIDGHLVGLHEATDRGDLGDALRLAQLVAHVPVLDRAQLGQGPVAGKQDVLIDPADATRIRSE</sequence>
<gene>
    <name evidence="1" type="ORF">AW08_03803</name>
</gene>
<organism evidence="1 2">
    <name type="scientific">Candidatus Accumulibacter adjunctus</name>
    <dbReference type="NCBI Taxonomy" id="1454001"/>
    <lineage>
        <taxon>Bacteria</taxon>
        <taxon>Pseudomonadati</taxon>
        <taxon>Pseudomonadota</taxon>
        <taxon>Betaproteobacteria</taxon>
        <taxon>Candidatus Accumulibacter</taxon>
    </lineage>
</organism>
<reference evidence="1" key="1">
    <citation type="submission" date="2014-02" db="EMBL/GenBank/DDBJ databases">
        <title>Expanding our view of genomic diversity in Candidatus Accumulibacter clades.</title>
        <authorList>
            <person name="Skennerton C.T."/>
            <person name="Barr J.J."/>
            <person name="Slater F.R."/>
            <person name="Bond P.L."/>
            <person name="Tyson G.W."/>
        </authorList>
    </citation>
    <scope>NUCLEOTIDE SEQUENCE [LARGE SCALE GENOMIC DNA]</scope>
</reference>
<dbReference type="EMBL" id="JFAX01000041">
    <property type="protein sequence ID" value="EXI64158.1"/>
    <property type="molecule type" value="Genomic_DNA"/>
</dbReference>
<dbReference type="AlphaFoldDB" id="A0A011M3I2"/>